<keyword evidence="3" id="KW-1185">Reference proteome</keyword>
<dbReference type="Gene3D" id="3.90.1570.10">
    <property type="entry name" value="tt1808, chain A"/>
    <property type="match status" value="1"/>
</dbReference>
<reference evidence="2 3" key="1">
    <citation type="submission" date="2023-08" db="EMBL/GenBank/DDBJ databases">
        <title>Genome sequence of Thermaerobacter compostii strain Ins1, a spore-forming filamentous bacterium isolated from a deep geothermal reservoir.</title>
        <authorList>
            <person name="Bregnard D."/>
            <person name="Gonzalez D."/>
            <person name="Junier P."/>
        </authorList>
    </citation>
    <scope>NUCLEOTIDE SEQUENCE [LARGE SCALE GENOMIC DNA]</scope>
    <source>
        <strain evidence="2 3">Ins1</strain>
    </source>
</reference>
<dbReference type="InterPro" id="IPR011335">
    <property type="entry name" value="Restrct_endonuc-II-like"/>
</dbReference>
<feature type="domain" description="Putative restriction endonuclease" evidence="1">
    <location>
        <begin position="12"/>
        <end position="178"/>
    </location>
</feature>
<accession>A0ABZ0QN09</accession>
<keyword evidence="2" id="KW-0378">Hydrolase</keyword>
<dbReference type="Pfam" id="PF05685">
    <property type="entry name" value="Uma2"/>
    <property type="match status" value="1"/>
</dbReference>
<dbReference type="CDD" id="cd06260">
    <property type="entry name" value="DUF820-like"/>
    <property type="match status" value="1"/>
</dbReference>
<protein>
    <submittedName>
        <fullName evidence="2">Uma2 family endonuclease</fullName>
    </submittedName>
</protein>
<evidence type="ECO:0000313" key="2">
    <source>
        <dbReference type="EMBL" id="WPD18786.1"/>
    </source>
</evidence>
<organism evidence="2 3">
    <name type="scientific">Thermaerobacter composti</name>
    <dbReference type="NCBI Taxonomy" id="554949"/>
    <lineage>
        <taxon>Bacteria</taxon>
        <taxon>Bacillati</taxon>
        <taxon>Bacillota</taxon>
        <taxon>Clostridia</taxon>
        <taxon>Eubacteriales</taxon>
        <taxon>Clostridiales Family XVII. Incertae Sedis</taxon>
        <taxon>Thermaerobacter</taxon>
    </lineage>
</organism>
<evidence type="ECO:0000259" key="1">
    <source>
        <dbReference type="Pfam" id="PF05685"/>
    </source>
</evidence>
<dbReference type="InterPro" id="IPR012296">
    <property type="entry name" value="Nuclease_put_TT1808"/>
</dbReference>
<dbReference type="PANTHER" id="PTHR34107">
    <property type="entry name" value="SLL0198 PROTEIN-RELATED"/>
    <property type="match status" value="1"/>
</dbReference>
<dbReference type="EMBL" id="CP132508">
    <property type="protein sequence ID" value="WPD18786.1"/>
    <property type="molecule type" value="Genomic_DNA"/>
</dbReference>
<dbReference type="Proteomes" id="UP001304683">
    <property type="component" value="Chromosome"/>
</dbReference>
<evidence type="ECO:0000313" key="3">
    <source>
        <dbReference type="Proteomes" id="UP001304683"/>
    </source>
</evidence>
<dbReference type="SUPFAM" id="SSF52980">
    <property type="entry name" value="Restriction endonuclease-like"/>
    <property type="match status" value="1"/>
</dbReference>
<dbReference type="RefSeq" id="WP_167758825.1">
    <property type="nucleotide sequence ID" value="NZ_CP132508.1"/>
</dbReference>
<gene>
    <name evidence="2" type="ORF">Q5761_10530</name>
</gene>
<keyword evidence="2" id="KW-0255">Endonuclease</keyword>
<dbReference type="PANTHER" id="PTHR34107:SF4">
    <property type="entry name" value="SLL1222 PROTEIN"/>
    <property type="match status" value="1"/>
</dbReference>
<keyword evidence="2" id="KW-0540">Nuclease</keyword>
<dbReference type="InterPro" id="IPR008538">
    <property type="entry name" value="Uma2"/>
</dbReference>
<proteinExistence type="predicted"/>
<sequence length="183" mass="20383">MATATRKPWTAEELERLPDGWRYEIDEGELVIMTPAGWRHNRVVTRIARLLGNFVEERRLGGEVITNELGILLRKEPVHTLRAPDVAYFTAEQVARIGDERGFPAVVPALVVEVHDASEPEIGRKVAQYLAAGVRAVWVVDLEARTLTRHGQEGEPRTWSGADAVIEEPVLPGFSCRLSELLG</sequence>
<name>A0ABZ0QN09_9FIRM</name>
<dbReference type="GO" id="GO:0004519">
    <property type="term" value="F:endonuclease activity"/>
    <property type="evidence" value="ECO:0007669"/>
    <property type="project" value="UniProtKB-KW"/>
</dbReference>